<dbReference type="Proteomes" id="UP000030645">
    <property type="component" value="Unassembled WGS sequence"/>
</dbReference>
<accession>W9QCI5</accession>
<evidence type="ECO:0000313" key="2">
    <source>
        <dbReference type="Proteomes" id="UP000030645"/>
    </source>
</evidence>
<keyword evidence="2" id="KW-1185">Reference proteome</keyword>
<reference evidence="2" key="1">
    <citation type="submission" date="2013-01" db="EMBL/GenBank/DDBJ databases">
        <title>Draft Genome Sequence of a Mulberry Tree, Morus notabilis C.K. Schneid.</title>
        <authorList>
            <person name="He N."/>
            <person name="Zhao S."/>
        </authorList>
    </citation>
    <scope>NUCLEOTIDE SEQUENCE</scope>
</reference>
<name>W9QCI5_9ROSA</name>
<dbReference type="EMBL" id="KE343370">
    <property type="protein sequence ID" value="EXB26139.1"/>
    <property type="molecule type" value="Genomic_DNA"/>
</dbReference>
<protein>
    <submittedName>
        <fullName evidence="1">Uncharacterized protein</fullName>
    </submittedName>
</protein>
<gene>
    <name evidence="1" type="ORF">L484_010456</name>
</gene>
<proteinExistence type="predicted"/>
<organism evidence="1 2">
    <name type="scientific">Morus notabilis</name>
    <dbReference type="NCBI Taxonomy" id="981085"/>
    <lineage>
        <taxon>Eukaryota</taxon>
        <taxon>Viridiplantae</taxon>
        <taxon>Streptophyta</taxon>
        <taxon>Embryophyta</taxon>
        <taxon>Tracheophyta</taxon>
        <taxon>Spermatophyta</taxon>
        <taxon>Magnoliopsida</taxon>
        <taxon>eudicotyledons</taxon>
        <taxon>Gunneridae</taxon>
        <taxon>Pentapetalae</taxon>
        <taxon>rosids</taxon>
        <taxon>fabids</taxon>
        <taxon>Rosales</taxon>
        <taxon>Moraceae</taxon>
        <taxon>Moreae</taxon>
        <taxon>Morus</taxon>
    </lineage>
</organism>
<evidence type="ECO:0000313" key="1">
    <source>
        <dbReference type="EMBL" id="EXB26139.1"/>
    </source>
</evidence>
<sequence>MHHNVGLHCVRTMVVEWCGGFSIMKYNAKRVHTRAVLSAGECGFFSNFMLELAKNPDLKELVRMEEQQSDSQRGAAMEE</sequence>
<dbReference type="AlphaFoldDB" id="W9QCI5"/>